<name>A0A7D7QWV8_9FLAO</name>
<dbReference type="Proteomes" id="UP000515349">
    <property type="component" value="Chromosome"/>
</dbReference>
<dbReference type="KEGG" id="cbau:H1R16_06245"/>
<evidence type="ECO:0000313" key="4">
    <source>
        <dbReference type="Proteomes" id="UP000515349"/>
    </source>
</evidence>
<proteinExistence type="predicted"/>
<dbReference type="Proteomes" id="UP000539710">
    <property type="component" value="Unassembled WGS sequence"/>
</dbReference>
<evidence type="ECO:0000313" key="3">
    <source>
        <dbReference type="EMBL" id="QMS97346.1"/>
    </source>
</evidence>
<evidence type="ECO:0000313" key="2">
    <source>
        <dbReference type="EMBL" id="MBA5247764.1"/>
    </source>
</evidence>
<evidence type="ECO:0000313" key="5">
    <source>
        <dbReference type="Proteomes" id="UP000539710"/>
    </source>
</evidence>
<dbReference type="EMBL" id="JACEUX010000004">
    <property type="protein sequence ID" value="MBA5247764.1"/>
    <property type="molecule type" value="Genomic_DNA"/>
</dbReference>
<dbReference type="EMBL" id="CP059472">
    <property type="protein sequence ID" value="QMS97346.1"/>
    <property type="molecule type" value="Genomic_DNA"/>
</dbReference>
<sequence length="197" mass="21665">MKKWYIFFLILICGQAPAQKKKANIKAPAEKLTAAQAQMSNDPKVIATFIKDNPGDPGVADLRIKLVQLITPANDIAAKPRVVPLTKGKLVKEVRADLKDGVNDKSKMAAKVLNHLFDNSPNKREAYVQIVNRSACNLIVKFSGKGSYYNLDVKANNQSYILIDKGNYLVTTSICDAKYSSAKNINKDIAITLRSGK</sequence>
<reference evidence="5" key="2">
    <citation type="submission" date="2020-07" db="EMBL/GenBank/DDBJ databases">
        <title>Flavobacterium sp. xlx-214.</title>
        <authorList>
            <person name="Yang C."/>
        </authorList>
    </citation>
    <scope>NUCLEOTIDE SEQUENCE [LARGE SCALE GENOMIC DNA]</scope>
    <source>
        <strain evidence="5">CX-624</strain>
    </source>
</reference>
<keyword evidence="5" id="KW-1185">Reference proteome</keyword>
<gene>
    <name evidence="3" type="ORF">H1R16_06245</name>
    <name evidence="2" type="ORF">H2507_11350</name>
</gene>
<evidence type="ECO:0000259" key="1">
    <source>
        <dbReference type="Pfam" id="PF20545"/>
    </source>
</evidence>
<protein>
    <recommendedName>
        <fullName evidence="1">DUF6759 domain-containing protein</fullName>
    </recommendedName>
</protein>
<organism evidence="3 4">
    <name type="scientific">Marnyiella aurantia</name>
    <dbReference type="NCBI Taxonomy" id="2758037"/>
    <lineage>
        <taxon>Bacteria</taxon>
        <taxon>Pseudomonadati</taxon>
        <taxon>Bacteroidota</taxon>
        <taxon>Flavobacteriia</taxon>
        <taxon>Flavobacteriales</taxon>
        <taxon>Weeksellaceae</taxon>
        <taxon>Marnyiella</taxon>
    </lineage>
</organism>
<dbReference type="RefSeq" id="WP_181887864.1">
    <property type="nucleotide sequence ID" value="NZ_CP059472.1"/>
</dbReference>
<dbReference type="InterPro" id="IPR046647">
    <property type="entry name" value="DUF6759"/>
</dbReference>
<reference evidence="2" key="3">
    <citation type="submission" date="2020-07" db="EMBL/GenBank/DDBJ databases">
        <authorList>
            <person name="Yang C."/>
        </authorList>
    </citation>
    <scope>NUCLEOTIDE SEQUENCE</scope>
    <source>
        <strain evidence="2">Cx-624</strain>
    </source>
</reference>
<feature type="domain" description="DUF6759" evidence="1">
    <location>
        <begin position="104"/>
        <end position="194"/>
    </location>
</feature>
<accession>A0A7D7QWV8</accession>
<reference evidence="3 4" key="1">
    <citation type="submission" date="2020-07" db="EMBL/GenBank/DDBJ databases">
        <title>Chryseobacterium sp.cx-624.</title>
        <authorList>
            <person name="Yang C."/>
        </authorList>
    </citation>
    <scope>NUCLEOTIDE SEQUENCE [LARGE SCALE GENOMIC DNA]</scope>
    <source>
        <strain evidence="3">Cx-624</strain>
        <strain evidence="4">cx-624</strain>
    </source>
</reference>
<dbReference type="Pfam" id="PF20545">
    <property type="entry name" value="DUF6759"/>
    <property type="match status" value="1"/>
</dbReference>
<dbReference type="AlphaFoldDB" id="A0A7D7QWV8"/>